<feature type="compositionally biased region" description="Low complexity" evidence="3">
    <location>
        <begin position="103"/>
        <end position="116"/>
    </location>
</feature>
<dbReference type="Pfam" id="PF23195">
    <property type="entry name" value="UBQLN1"/>
    <property type="match status" value="2"/>
</dbReference>
<dbReference type="PANTHER" id="PTHR10677:SF16">
    <property type="entry name" value="UBIQUILIN-1"/>
    <property type="match status" value="1"/>
</dbReference>
<evidence type="ECO:0000256" key="2">
    <source>
        <dbReference type="ARBA" id="ARBA00022490"/>
    </source>
</evidence>
<dbReference type="GO" id="GO:0005829">
    <property type="term" value="C:cytosol"/>
    <property type="evidence" value="ECO:0007669"/>
    <property type="project" value="TreeGrafter"/>
</dbReference>
<dbReference type="Proteomes" id="UP001474421">
    <property type="component" value="Unassembled WGS sequence"/>
</dbReference>
<evidence type="ECO:0000313" key="5">
    <source>
        <dbReference type="EMBL" id="KAK9402725.1"/>
    </source>
</evidence>
<comment type="subcellular location">
    <subcellularLocation>
        <location evidence="1">Cytoplasm</location>
    </subcellularLocation>
</comment>
<dbReference type="Gene3D" id="3.10.20.90">
    <property type="entry name" value="Phosphatidylinositol 3-kinase Catalytic Subunit, Chain A, domain 1"/>
    <property type="match status" value="1"/>
</dbReference>
<keyword evidence="2" id="KW-0963">Cytoplasm</keyword>
<keyword evidence="6" id="KW-1185">Reference proteome</keyword>
<dbReference type="GO" id="GO:0006511">
    <property type="term" value="P:ubiquitin-dependent protein catabolic process"/>
    <property type="evidence" value="ECO:0007669"/>
    <property type="project" value="TreeGrafter"/>
</dbReference>
<feature type="region of interest" description="Disordered" evidence="3">
    <location>
        <begin position="422"/>
        <end position="452"/>
    </location>
</feature>
<accession>A0AAW1BKQ5</accession>
<feature type="region of interest" description="Disordered" evidence="3">
    <location>
        <begin position="489"/>
        <end position="564"/>
    </location>
</feature>
<dbReference type="Pfam" id="PF00240">
    <property type="entry name" value="ubiquitin"/>
    <property type="match status" value="1"/>
</dbReference>
<name>A0AAW1BKQ5_CROAD</name>
<dbReference type="PANTHER" id="PTHR10677">
    <property type="entry name" value="UBIQUILIN"/>
    <property type="match status" value="1"/>
</dbReference>
<organism evidence="5 6">
    <name type="scientific">Crotalus adamanteus</name>
    <name type="common">Eastern diamondback rattlesnake</name>
    <dbReference type="NCBI Taxonomy" id="8729"/>
    <lineage>
        <taxon>Eukaryota</taxon>
        <taxon>Metazoa</taxon>
        <taxon>Chordata</taxon>
        <taxon>Craniata</taxon>
        <taxon>Vertebrata</taxon>
        <taxon>Euteleostomi</taxon>
        <taxon>Lepidosauria</taxon>
        <taxon>Squamata</taxon>
        <taxon>Bifurcata</taxon>
        <taxon>Unidentata</taxon>
        <taxon>Episquamata</taxon>
        <taxon>Toxicofera</taxon>
        <taxon>Serpentes</taxon>
        <taxon>Colubroidea</taxon>
        <taxon>Viperidae</taxon>
        <taxon>Crotalinae</taxon>
        <taxon>Crotalus</taxon>
    </lineage>
</organism>
<evidence type="ECO:0000256" key="1">
    <source>
        <dbReference type="ARBA" id="ARBA00004496"/>
    </source>
</evidence>
<dbReference type="InterPro" id="IPR029071">
    <property type="entry name" value="Ubiquitin-like_domsf"/>
</dbReference>
<gene>
    <name evidence="5" type="ORF">NXF25_011081</name>
</gene>
<sequence>MSNDPSASPVESSREPRTIRVTLKSSGKTQYCQLAEKSTVGELRKAASHHFSVNKEQMLLIFAGKILKDQETLLQHDIQNGGVVHVVVKRPELRHNHAPQTHPAAPGCSAPGPAAGVSESSGGVNMQPLLRSIRRDLVTLLDLFSELPQHFQHHPELMFQVVRSSTVQSLLSDERNPLTVAFILGVSSLVSLRVMQSRAEKEVFGDGEVAEVLEKAFVQNLLANTKEMAQFVSENPELKAFAQETPQFGRLLSLSGLTKMMVIYKKLPQLAGTVTPGMSLEADLLDDLESFRQLFVDIRQVLSSPEVQDELEERMLRHTLETSPSLIRLAKENPSVGHMLSNPKIVGEIIRYIRKPEVRREMDRHCDRILSNLESFPGGHNILQRMYKDIEEPIWSAMEQQHENPFATQGVSPASNQAILSPGLENRAPLPDPWVSQQPPPGPQGMGQANCQRGAAEAGSLCPEKVSKGAQVDFSLESGQAEGFLLPEVSNASPETPASSLQGGKPPATEPPSLQAPAVQSQDLQELPGQTNASPREGLSSQELLETEGNLETSTETPPGSSLP</sequence>
<dbReference type="PROSITE" id="PS50053">
    <property type="entry name" value="UBIQUITIN_2"/>
    <property type="match status" value="1"/>
</dbReference>
<dbReference type="EMBL" id="JAOTOJ010000004">
    <property type="protein sequence ID" value="KAK9402725.1"/>
    <property type="molecule type" value="Genomic_DNA"/>
</dbReference>
<dbReference type="SUPFAM" id="SSF54236">
    <property type="entry name" value="Ubiquitin-like"/>
    <property type="match status" value="1"/>
</dbReference>
<dbReference type="AlphaFoldDB" id="A0AAW1BKQ5"/>
<evidence type="ECO:0000256" key="3">
    <source>
        <dbReference type="SAM" id="MobiDB-lite"/>
    </source>
</evidence>
<feature type="region of interest" description="Disordered" evidence="3">
    <location>
        <begin position="96"/>
        <end position="121"/>
    </location>
</feature>
<proteinExistence type="predicted"/>
<protein>
    <submittedName>
        <fullName evidence="5">Ubiquilin-3-like</fullName>
    </submittedName>
</protein>
<dbReference type="InterPro" id="IPR000626">
    <property type="entry name" value="Ubiquitin-like_dom"/>
</dbReference>
<evidence type="ECO:0000313" key="6">
    <source>
        <dbReference type="Proteomes" id="UP001474421"/>
    </source>
</evidence>
<reference evidence="5 6" key="1">
    <citation type="journal article" date="2024" name="Proc. Natl. Acad. Sci. U.S.A.">
        <title>The genetic regulatory architecture and epigenomic basis for age-related changes in rattlesnake venom.</title>
        <authorList>
            <person name="Hogan M.P."/>
            <person name="Holding M.L."/>
            <person name="Nystrom G.S."/>
            <person name="Colston T.J."/>
            <person name="Bartlett D.A."/>
            <person name="Mason A.J."/>
            <person name="Ellsworth S.A."/>
            <person name="Rautsaw R.M."/>
            <person name="Lawrence K.C."/>
            <person name="Strickland J.L."/>
            <person name="He B."/>
            <person name="Fraser P."/>
            <person name="Margres M.J."/>
            <person name="Gilbert D.M."/>
            <person name="Gibbs H.L."/>
            <person name="Parkinson C.L."/>
            <person name="Rokyta D.R."/>
        </authorList>
    </citation>
    <scope>NUCLEOTIDE SEQUENCE [LARGE SCALE GENOMIC DNA]</scope>
    <source>
        <strain evidence="5">DRR0105</strain>
    </source>
</reference>
<feature type="domain" description="Ubiquitin-like" evidence="4">
    <location>
        <begin position="19"/>
        <end position="91"/>
    </location>
</feature>
<dbReference type="InterPro" id="IPR015496">
    <property type="entry name" value="Ubiquilin"/>
</dbReference>
<feature type="compositionally biased region" description="Polar residues" evidence="3">
    <location>
        <begin position="490"/>
        <end position="502"/>
    </location>
</feature>
<comment type="caution">
    <text evidence="5">The sequence shown here is derived from an EMBL/GenBank/DDBJ whole genome shotgun (WGS) entry which is preliminary data.</text>
</comment>
<feature type="compositionally biased region" description="Polar residues" evidence="3">
    <location>
        <begin position="518"/>
        <end position="564"/>
    </location>
</feature>
<dbReference type="SMART" id="SM00213">
    <property type="entry name" value="UBQ"/>
    <property type="match status" value="1"/>
</dbReference>
<dbReference type="GO" id="GO:0031593">
    <property type="term" value="F:polyubiquitin modification-dependent protein binding"/>
    <property type="evidence" value="ECO:0007669"/>
    <property type="project" value="TreeGrafter"/>
</dbReference>
<evidence type="ECO:0000259" key="4">
    <source>
        <dbReference type="PROSITE" id="PS50053"/>
    </source>
</evidence>